<evidence type="ECO:0000256" key="1">
    <source>
        <dbReference type="SAM" id="MobiDB-lite"/>
    </source>
</evidence>
<dbReference type="AlphaFoldDB" id="A0A4R2MAG8"/>
<comment type="caution">
    <text evidence="3">The sequence shown here is derived from an EMBL/GenBank/DDBJ whole genome shotgun (WGS) entry which is preliminary data.</text>
</comment>
<feature type="compositionally biased region" description="Basic and acidic residues" evidence="1">
    <location>
        <begin position="86"/>
        <end position="95"/>
    </location>
</feature>
<feature type="domain" description="ABC-three component systems C-terminal" evidence="2">
    <location>
        <begin position="383"/>
        <end position="508"/>
    </location>
</feature>
<feature type="region of interest" description="Disordered" evidence="1">
    <location>
        <begin position="79"/>
        <end position="107"/>
    </location>
</feature>
<evidence type="ECO:0000313" key="3">
    <source>
        <dbReference type="EMBL" id="TCP03460.1"/>
    </source>
</evidence>
<dbReference type="Proteomes" id="UP000295106">
    <property type="component" value="Unassembled WGS sequence"/>
</dbReference>
<name>A0A4R2MAG8_RUBGE</name>
<dbReference type="InterPro" id="IPR046913">
    <property type="entry name" value="ABC-3C_CTD7"/>
</dbReference>
<accession>A0A4R2MAG8</accession>
<evidence type="ECO:0000313" key="4">
    <source>
        <dbReference type="Proteomes" id="UP000295106"/>
    </source>
</evidence>
<evidence type="ECO:0000259" key="2">
    <source>
        <dbReference type="Pfam" id="PF20283"/>
    </source>
</evidence>
<dbReference type="Pfam" id="PF20283">
    <property type="entry name" value="CTD7"/>
    <property type="match status" value="1"/>
</dbReference>
<protein>
    <recommendedName>
        <fullName evidence="2">ABC-three component systems C-terminal domain-containing protein</fullName>
    </recommendedName>
</protein>
<proteinExistence type="predicted"/>
<dbReference type="EMBL" id="SLXD01000004">
    <property type="protein sequence ID" value="TCP03460.1"/>
    <property type="molecule type" value="Genomic_DNA"/>
</dbReference>
<organism evidence="3 4">
    <name type="scientific">Rubrivivax gelatinosus</name>
    <name type="common">Rhodocyclus gelatinosus</name>
    <name type="synonym">Rhodopseudomonas gelatinosa</name>
    <dbReference type="NCBI Taxonomy" id="28068"/>
    <lineage>
        <taxon>Bacteria</taxon>
        <taxon>Pseudomonadati</taxon>
        <taxon>Pseudomonadota</taxon>
        <taxon>Betaproteobacteria</taxon>
        <taxon>Burkholderiales</taxon>
        <taxon>Sphaerotilaceae</taxon>
        <taxon>Rubrivivax</taxon>
    </lineage>
</organism>
<gene>
    <name evidence="3" type="ORF">EV684_104181</name>
</gene>
<sequence length="513" mass="57257">MRGGFAAGAVVRRSELNDSFLYGAVIDSPSRPLAYMRSQDLNGGSVIQPAGAHLVEIKALGVVAPDGSATLRRALQFAKAPQPPHALDRSGEDGRGQPAEIQGDDVSSTTTAAVDDHSAIDAALGFYYQSLYGLLAILKAVEDDATVCLERLDDVEIALNGRSLLVQLKHSLSKKPAGVSLASAALWKTLRAWIDVLPKVSLDDTRFQLVTVAPLPPGSVLAPLLDEKASRTGLLKLLEAEAQRVVDEHAEAKKNGKSPLPHAERLLGCSAYIALPEVTREKLLSRVKIQPAANNINEIQRGITNALHNFPPDQREAISQRLMEWWDLQIVYSFCTKRERFITRLEVQQQLLEMAGELARDELLADFQFETPPDDHNPPSMIATQLKLVNCTNSEIHSAQSEEWRARSQRHKWMTERADMAVRIDRYDRYLVREWRFRHEPMVEQHRSAAEDVKRAAGLDVFRWSFSQAHKEVDVFAKNWSASYYVRGSYQVLAAEQTVGWHPDYLTLLKGCQ</sequence>
<reference evidence="3 4" key="1">
    <citation type="submission" date="2019-03" db="EMBL/GenBank/DDBJ databases">
        <title>Genomic Encyclopedia of Type Strains, Phase IV (KMG-IV): sequencing the most valuable type-strain genomes for metagenomic binning, comparative biology and taxonomic classification.</title>
        <authorList>
            <person name="Goeker M."/>
        </authorList>
    </citation>
    <scope>NUCLEOTIDE SEQUENCE [LARGE SCALE GENOMIC DNA]</scope>
    <source>
        <strain evidence="3 4">DSM 1709</strain>
    </source>
</reference>